<dbReference type="PRINTS" id="PR00792">
    <property type="entry name" value="PEPSIN"/>
</dbReference>
<evidence type="ECO:0000256" key="1">
    <source>
        <dbReference type="ARBA" id="ARBA00007447"/>
    </source>
</evidence>
<evidence type="ECO:0000256" key="2">
    <source>
        <dbReference type="ARBA" id="ARBA00022750"/>
    </source>
</evidence>
<gene>
    <name evidence="7" type="ORF">DOTSEDRAFT_49872</name>
</gene>
<dbReference type="PANTHER" id="PTHR47966">
    <property type="entry name" value="BETA-SITE APP-CLEAVING ENZYME, ISOFORM A-RELATED"/>
    <property type="match status" value="1"/>
</dbReference>
<evidence type="ECO:0000256" key="3">
    <source>
        <dbReference type="PIRSR" id="PIRSR601461-1"/>
    </source>
</evidence>
<dbReference type="Pfam" id="PF00026">
    <property type="entry name" value="Asp"/>
    <property type="match status" value="1"/>
</dbReference>
<reference evidence="7 8" key="2">
    <citation type="journal article" date="2012" name="PLoS Pathog.">
        <title>Diverse lifestyles and strategies of plant pathogenesis encoded in the genomes of eighteen Dothideomycetes fungi.</title>
        <authorList>
            <person name="Ohm R.A."/>
            <person name="Feau N."/>
            <person name="Henrissat B."/>
            <person name="Schoch C.L."/>
            <person name="Horwitz B.A."/>
            <person name="Barry K.W."/>
            <person name="Condon B.J."/>
            <person name="Copeland A.C."/>
            <person name="Dhillon B."/>
            <person name="Glaser F."/>
            <person name="Hesse C.N."/>
            <person name="Kosti I."/>
            <person name="LaButti K."/>
            <person name="Lindquist E.A."/>
            <person name="Lucas S."/>
            <person name="Salamov A.A."/>
            <person name="Bradshaw R.E."/>
            <person name="Ciuffetti L."/>
            <person name="Hamelin R.C."/>
            <person name="Kema G.H.J."/>
            <person name="Lawrence C."/>
            <person name="Scott J.A."/>
            <person name="Spatafora J.W."/>
            <person name="Turgeon B.G."/>
            <person name="de Wit P.J.G.M."/>
            <person name="Zhong S."/>
            <person name="Goodwin S.B."/>
            <person name="Grigoriev I.V."/>
        </authorList>
    </citation>
    <scope>NUCLEOTIDE SEQUENCE [LARGE SCALE GENOMIC DNA]</scope>
    <source>
        <strain evidence="8">NZE10 / CBS 128990</strain>
    </source>
</reference>
<dbReference type="PROSITE" id="PS00141">
    <property type="entry name" value="ASP_PROTEASE"/>
    <property type="match status" value="1"/>
</dbReference>
<feature type="active site" evidence="3">
    <location>
        <position position="348"/>
    </location>
</feature>
<evidence type="ECO:0000313" key="8">
    <source>
        <dbReference type="Proteomes" id="UP000016933"/>
    </source>
</evidence>
<dbReference type="EMBL" id="KB446535">
    <property type="protein sequence ID" value="EME49653.1"/>
    <property type="molecule type" value="Genomic_DNA"/>
</dbReference>
<dbReference type="MEROPS" id="A01.081"/>
<dbReference type="eggNOG" id="KOG1339">
    <property type="taxonomic scope" value="Eukaryota"/>
</dbReference>
<dbReference type="GO" id="GO:0004190">
    <property type="term" value="F:aspartic-type endopeptidase activity"/>
    <property type="evidence" value="ECO:0007669"/>
    <property type="project" value="UniProtKB-KW"/>
</dbReference>
<dbReference type="Proteomes" id="UP000016933">
    <property type="component" value="Unassembled WGS sequence"/>
</dbReference>
<sequence>MLIVLPLLACAATALRSAPFPQNYGDYTVSRIPRQRQKAQPSELKITENVVELTRARSGRSLSSTIVHSMRQFGRSRVSRVANGTTAIDAVAGGQVFSASVVVGGGQEFSVVIDTGSSDPWLVTTDFICRDVVGHTVQEQSYCGFGEMYDPSRSLTYQPISDLNFNITYADGEYLTGDLAYETFTMAGIEVQNQQFGVVDRAAWFGDHTTAGLVGFAYRSLVSAYAGTDLSTDSPSTRCLYNPLFVNMFENENIAPVFSMAIDRDLDKGGVMALGGIPDIPHSPHWVSVEIEPVGVNQTNGQEVYEFYTIEVGGYAYSNVSGPQFNVYDNANPTKIPVVQNSTRAIVDSGTSLCYVPDAVADALAMAFNPPAWWSSDNDAYMVDCEATAPVFGVVIADKIFYVNALDLIVLVEEGQCAMGVQPAQGGLSILGGTWMKNVIAVFDIGAEEMRFAAREFYSIS</sequence>
<evidence type="ECO:0000256" key="4">
    <source>
        <dbReference type="RuleBase" id="RU000454"/>
    </source>
</evidence>
<evidence type="ECO:0000259" key="6">
    <source>
        <dbReference type="PROSITE" id="PS51767"/>
    </source>
</evidence>
<dbReference type="PROSITE" id="PS51767">
    <property type="entry name" value="PEPTIDASE_A1"/>
    <property type="match status" value="1"/>
</dbReference>
<keyword evidence="8" id="KW-1185">Reference proteome</keyword>
<accession>N1Q362</accession>
<dbReference type="GO" id="GO:0006508">
    <property type="term" value="P:proteolysis"/>
    <property type="evidence" value="ECO:0007669"/>
    <property type="project" value="UniProtKB-KW"/>
</dbReference>
<keyword evidence="4" id="KW-0645">Protease</keyword>
<keyword evidence="5" id="KW-0732">Signal</keyword>
<proteinExistence type="inferred from homology"/>
<dbReference type="AlphaFoldDB" id="N1Q362"/>
<organism evidence="7 8">
    <name type="scientific">Dothistroma septosporum (strain NZE10 / CBS 128990)</name>
    <name type="common">Red band needle blight fungus</name>
    <name type="synonym">Mycosphaerella pini</name>
    <dbReference type="NCBI Taxonomy" id="675120"/>
    <lineage>
        <taxon>Eukaryota</taxon>
        <taxon>Fungi</taxon>
        <taxon>Dikarya</taxon>
        <taxon>Ascomycota</taxon>
        <taxon>Pezizomycotina</taxon>
        <taxon>Dothideomycetes</taxon>
        <taxon>Dothideomycetidae</taxon>
        <taxon>Mycosphaerellales</taxon>
        <taxon>Mycosphaerellaceae</taxon>
        <taxon>Dothistroma</taxon>
    </lineage>
</organism>
<dbReference type="InterPro" id="IPR034164">
    <property type="entry name" value="Pepsin-like_dom"/>
</dbReference>
<dbReference type="OrthoDB" id="15189at2759"/>
<name>N1Q362_DOTSN</name>
<dbReference type="Gene3D" id="2.40.70.10">
    <property type="entry name" value="Acid Proteases"/>
    <property type="match status" value="2"/>
</dbReference>
<feature type="active site" evidence="3">
    <location>
        <position position="114"/>
    </location>
</feature>
<dbReference type="PANTHER" id="PTHR47966:SF47">
    <property type="entry name" value="ENDOPEPTIDASE, PUTATIVE (AFU_ORTHOLOGUE AFUA_3G01220)-RELATED"/>
    <property type="match status" value="1"/>
</dbReference>
<feature type="signal peptide" evidence="5">
    <location>
        <begin position="1"/>
        <end position="17"/>
    </location>
</feature>
<protein>
    <recommendedName>
        <fullName evidence="6">Peptidase A1 domain-containing protein</fullName>
    </recommendedName>
</protein>
<dbReference type="HOGENOM" id="CLU_035052_1_0_1"/>
<keyword evidence="2 4" id="KW-0064">Aspartyl protease</keyword>
<dbReference type="STRING" id="675120.N1Q362"/>
<dbReference type="CDD" id="cd05471">
    <property type="entry name" value="pepsin_like"/>
    <property type="match status" value="1"/>
</dbReference>
<dbReference type="InterPro" id="IPR001461">
    <property type="entry name" value="Aspartic_peptidase_A1"/>
</dbReference>
<dbReference type="OMA" id="PIFATMY"/>
<feature type="domain" description="Peptidase A1" evidence="6">
    <location>
        <begin position="97"/>
        <end position="453"/>
    </location>
</feature>
<dbReference type="SUPFAM" id="SSF50630">
    <property type="entry name" value="Acid proteases"/>
    <property type="match status" value="1"/>
</dbReference>
<evidence type="ECO:0000256" key="5">
    <source>
        <dbReference type="SAM" id="SignalP"/>
    </source>
</evidence>
<dbReference type="InterPro" id="IPR033121">
    <property type="entry name" value="PEPTIDASE_A1"/>
</dbReference>
<dbReference type="InterPro" id="IPR001969">
    <property type="entry name" value="Aspartic_peptidase_AS"/>
</dbReference>
<reference evidence="8" key="1">
    <citation type="journal article" date="2012" name="PLoS Genet.">
        <title>The genomes of the fungal plant pathogens Cladosporium fulvum and Dothistroma septosporum reveal adaptation to different hosts and lifestyles but also signatures of common ancestry.</title>
        <authorList>
            <person name="de Wit P.J.G.M."/>
            <person name="van der Burgt A."/>
            <person name="Oekmen B."/>
            <person name="Stergiopoulos I."/>
            <person name="Abd-Elsalam K.A."/>
            <person name="Aerts A.L."/>
            <person name="Bahkali A.H."/>
            <person name="Beenen H.G."/>
            <person name="Chettri P."/>
            <person name="Cox M.P."/>
            <person name="Datema E."/>
            <person name="de Vries R.P."/>
            <person name="Dhillon B."/>
            <person name="Ganley A.R."/>
            <person name="Griffiths S.A."/>
            <person name="Guo Y."/>
            <person name="Hamelin R.C."/>
            <person name="Henrissat B."/>
            <person name="Kabir M.S."/>
            <person name="Jashni M.K."/>
            <person name="Kema G."/>
            <person name="Klaubauf S."/>
            <person name="Lapidus A."/>
            <person name="Levasseur A."/>
            <person name="Lindquist E."/>
            <person name="Mehrabi R."/>
            <person name="Ohm R.A."/>
            <person name="Owen T.J."/>
            <person name="Salamov A."/>
            <person name="Schwelm A."/>
            <person name="Schijlen E."/>
            <person name="Sun H."/>
            <person name="van den Burg H.A."/>
            <person name="van Ham R.C.H.J."/>
            <person name="Zhang S."/>
            <person name="Goodwin S.B."/>
            <person name="Grigoriev I.V."/>
            <person name="Collemare J."/>
            <person name="Bradshaw R.E."/>
        </authorList>
    </citation>
    <scope>NUCLEOTIDE SEQUENCE [LARGE SCALE GENOMIC DNA]</scope>
    <source>
        <strain evidence="8">NZE10 / CBS 128990</strain>
    </source>
</reference>
<dbReference type="InterPro" id="IPR021109">
    <property type="entry name" value="Peptidase_aspartic_dom_sf"/>
</dbReference>
<dbReference type="GO" id="GO:0000324">
    <property type="term" value="C:fungal-type vacuole"/>
    <property type="evidence" value="ECO:0007669"/>
    <property type="project" value="TreeGrafter"/>
</dbReference>
<feature type="chain" id="PRO_5004109846" description="Peptidase A1 domain-containing protein" evidence="5">
    <location>
        <begin position="18"/>
        <end position="461"/>
    </location>
</feature>
<keyword evidence="4" id="KW-0378">Hydrolase</keyword>
<comment type="similarity">
    <text evidence="1 4">Belongs to the peptidase A1 family.</text>
</comment>
<evidence type="ECO:0000313" key="7">
    <source>
        <dbReference type="EMBL" id="EME49653.1"/>
    </source>
</evidence>